<reference evidence="1 2" key="1">
    <citation type="submission" date="2019-03" db="EMBL/GenBank/DDBJ databases">
        <title>First draft genome of Liparis tanakae, snailfish: a comprehensive survey of snailfish specific genes.</title>
        <authorList>
            <person name="Kim W."/>
            <person name="Song I."/>
            <person name="Jeong J.-H."/>
            <person name="Kim D."/>
            <person name="Kim S."/>
            <person name="Ryu S."/>
            <person name="Song J.Y."/>
            <person name="Lee S.K."/>
        </authorList>
    </citation>
    <scope>NUCLEOTIDE SEQUENCE [LARGE SCALE GENOMIC DNA]</scope>
    <source>
        <tissue evidence="1">Muscle</tissue>
    </source>
</reference>
<comment type="caution">
    <text evidence="1">The sequence shown here is derived from an EMBL/GenBank/DDBJ whole genome shotgun (WGS) entry which is preliminary data.</text>
</comment>
<protein>
    <submittedName>
        <fullName evidence="1">Uncharacterized protein</fullName>
    </submittedName>
</protein>
<dbReference type="Proteomes" id="UP000314294">
    <property type="component" value="Unassembled WGS sequence"/>
</dbReference>
<accession>A0A4Z2G4Q4</accession>
<evidence type="ECO:0000313" key="1">
    <source>
        <dbReference type="EMBL" id="TNN47552.1"/>
    </source>
</evidence>
<proteinExistence type="predicted"/>
<evidence type="ECO:0000313" key="2">
    <source>
        <dbReference type="Proteomes" id="UP000314294"/>
    </source>
</evidence>
<sequence length="135" mass="14969">MKMGAWQDCHPPCGRIEPKRGLEGRNELPRFGCSPTWSCGRLEKQQLGGCTPSPPGRLGAEENLENELGQLCVNCSRASAGYFSAAASHRCLVESWLVDPEATHSVGPRDNFPQHNSVYLYSRPVLVLQHWNKHA</sequence>
<organism evidence="1 2">
    <name type="scientific">Liparis tanakae</name>
    <name type="common">Tanaka's snailfish</name>
    <dbReference type="NCBI Taxonomy" id="230148"/>
    <lineage>
        <taxon>Eukaryota</taxon>
        <taxon>Metazoa</taxon>
        <taxon>Chordata</taxon>
        <taxon>Craniata</taxon>
        <taxon>Vertebrata</taxon>
        <taxon>Euteleostomi</taxon>
        <taxon>Actinopterygii</taxon>
        <taxon>Neopterygii</taxon>
        <taxon>Teleostei</taxon>
        <taxon>Neoteleostei</taxon>
        <taxon>Acanthomorphata</taxon>
        <taxon>Eupercaria</taxon>
        <taxon>Perciformes</taxon>
        <taxon>Cottioidei</taxon>
        <taxon>Cottales</taxon>
        <taxon>Liparidae</taxon>
        <taxon>Liparis</taxon>
    </lineage>
</organism>
<name>A0A4Z2G4Q4_9TELE</name>
<dbReference type="AlphaFoldDB" id="A0A4Z2G4Q4"/>
<keyword evidence="2" id="KW-1185">Reference proteome</keyword>
<dbReference type="EMBL" id="SRLO01000738">
    <property type="protein sequence ID" value="TNN47552.1"/>
    <property type="molecule type" value="Genomic_DNA"/>
</dbReference>
<gene>
    <name evidence="1" type="ORF">EYF80_042273</name>
</gene>